<dbReference type="AlphaFoldDB" id="A0AA36G6L6"/>
<evidence type="ECO:0000313" key="4">
    <source>
        <dbReference type="Proteomes" id="UP001177023"/>
    </source>
</evidence>
<dbReference type="GO" id="GO:0035556">
    <property type="term" value="P:intracellular signal transduction"/>
    <property type="evidence" value="ECO:0007669"/>
    <property type="project" value="TreeGrafter"/>
</dbReference>
<dbReference type="Proteomes" id="UP001177023">
    <property type="component" value="Unassembled WGS sequence"/>
</dbReference>
<organism evidence="3 4">
    <name type="scientific">Mesorhabditis spiculigera</name>
    <dbReference type="NCBI Taxonomy" id="96644"/>
    <lineage>
        <taxon>Eukaryota</taxon>
        <taxon>Metazoa</taxon>
        <taxon>Ecdysozoa</taxon>
        <taxon>Nematoda</taxon>
        <taxon>Chromadorea</taxon>
        <taxon>Rhabditida</taxon>
        <taxon>Rhabditina</taxon>
        <taxon>Rhabditomorpha</taxon>
        <taxon>Rhabditoidea</taxon>
        <taxon>Rhabditidae</taxon>
        <taxon>Mesorhabditinae</taxon>
        <taxon>Mesorhabditis</taxon>
    </lineage>
</organism>
<accession>A0AA36G6L6</accession>
<dbReference type="InterPro" id="IPR011989">
    <property type="entry name" value="ARM-like"/>
</dbReference>
<dbReference type="SUPFAM" id="SSF48371">
    <property type="entry name" value="ARM repeat"/>
    <property type="match status" value="1"/>
</dbReference>
<reference evidence="3" key="1">
    <citation type="submission" date="2023-06" db="EMBL/GenBank/DDBJ databases">
        <authorList>
            <person name="Delattre M."/>
        </authorList>
    </citation>
    <scope>NUCLEOTIDE SEQUENCE</scope>
    <source>
        <strain evidence="3">AF72</strain>
    </source>
</reference>
<comment type="caution">
    <text evidence="3">The sequence shown here is derived from an EMBL/GenBank/DDBJ whole genome shotgun (WGS) entry which is preliminary data.</text>
</comment>
<feature type="non-terminal residue" evidence="3">
    <location>
        <position position="1"/>
    </location>
</feature>
<protein>
    <submittedName>
        <fullName evidence="3">Uncharacterized protein</fullName>
    </submittedName>
</protein>
<dbReference type="PANTHER" id="PTHR10182">
    <property type="entry name" value="CALCIUM-BINDING PROTEIN 39-RELATED"/>
    <property type="match status" value="1"/>
</dbReference>
<dbReference type="EMBL" id="CATQJA010002632">
    <property type="protein sequence ID" value="CAJ0574652.1"/>
    <property type="molecule type" value="Genomic_DNA"/>
</dbReference>
<dbReference type="GO" id="GO:0043539">
    <property type="term" value="F:protein serine/threonine kinase activator activity"/>
    <property type="evidence" value="ECO:0007669"/>
    <property type="project" value="TreeGrafter"/>
</dbReference>
<evidence type="ECO:0000256" key="1">
    <source>
        <dbReference type="ARBA" id="ARBA00011012"/>
    </source>
</evidence>
<dbReference type="Pfam" id="PF08569">
    <property type="entry name" value="Mo25"/>
    <property type="match status" value="1"/>
</dbReference>
<feature type="compositionally biased region" description="Low complexity" evidence="2">
    <location>
        <begin position="171"/>
        <end position="184"/>
    </location>
</feature>
<keyword evidence="4" id="KW-1185">Reference proteome</keyword>
<feature type="region of interest" description="Disordered" evidence="2">
    <location>
        <begin position="163"/>
        <end position="202"/>
    </location>
</feature>
<gene>
    <name evidence="3" type="ORF">MSPICULIGERA_LOCUS12982</name>
</gene>
<sequence>MLITLVNGYEVPDIASTCGSMLRECIRHDHLAKDLITKHKNLCAEFLDTNYDKFFGEYQKLLNSENYVSRRQSLKLLGELLLDRHNFNVMTRYISNPDNLKLMMNLLGEKSKSIQFELSTFSRIPKTSRKQLTHEYPQFQAFVANPNKPRPIADILLRNPKDKAHRLLSNSTTTGPRTSSSTTRRPTHQADPGDEGLACAPF</sequence>
<dbReference type="InterPro" id="IPR016024">
    <property type="entry name" value="ARM-type_fold"/>
</dbReference>
<name>A0AA36G6L6_9BILA</name>
<evidence type="ECO:0000313" key="3">
    <source>
        <dbReference type="EMBL" id="CAJ0574652.1"/>
    </source>
</evidence>
<dbReference type="PANTHER" id="PTHR10182:SF3">
    <property type="entry name" value="PROTEIN MO25"/>
    <property type="match status" value="1"/>
</dbReference>
<proteinExistence type="inferred from homology"/>
<comment type="similarity">
    <text evidence="1">Belongs to the Mo25 family.</text>
</comment>
<evidence type="ECO:0000256" key="2">
    <source>
        <dbReference type="SAM" id="MobiDB-lite"/>
    </source>
</evidence>
<dbReference type="Gene3D" id="1.25.10.10">
    <property type="entry name" value="Leucine-rich Repeat Variant"/>
    <property type="match status" value="2"/>
</dbReference>
<dbReference type="InterPro" id="IPR013878">
    <property type="entry name" value="Mo25"/>
</dbReference>